<dbReference type="CDD" id="cd02440">
    <property type="entry name" value="AdoMet_MTases"/>
    <property type="match status" value="1"/>
</dbReference>
<reference evidence="1 2" key="1">
    <citation type="journal article" date="2014" name="World J. Microbiol. Biotechnol.">
        <title>Biodiversity and physiological characteristics of Antarctic and Arctic lichens-associated bacteria.</title>
        <authorList>
            <person name="Lee Y.M."/>
            <person name="Kim E.H."/>
            <person name="Lee H.K."/>
            <person name="Hong S.G."/>
        </authorList>
    </citation>
    <scope>NUCLEOTIDE SEQUENCE [LARGE SCALE GENOMIC DNA]</scope>
    <source>
        <strain evidence="1 2">PAMC 26569</strain>
    </source>
</reference>
<accession>A0A6M8HTL1</accession>
<dbReference type="Pfam" id="PF05401">
    <property type="entry name" value="NodS"/>
    <property type="match status" value="1"/>
</dbReference>
<dbReference type="Gene3D" id="3.40.50.150">
    <property type="entry name" value="Vaccinia Virus protein VP39"/>
    <property type="match status" value="1"/>
</dbReference>
<dbReference type="Proteomes" id="UP000500767">
    <property type="component" value="Chromosome"/>
</dbReference>
<proteinExistence type="predicted"/>
<evidence type="ECO:0000313" key="2">
    <source>
        <dbReference type="Proteomes" id="UP000500767"/>
    </source>
</evidence>
<dbReference type="EMBL" id="CP053708">
    <property type="protein sequence ID" value="QKE91616.1"/>
    <property type="molecule type" value="Genomic_DNA"/>
</dbReference>
<dbReference type="AlphaFoldDB" id="A0A6M8HTL1"/>
<dbReference type="KEGG" id="lck:HN018_17660"/>
<keyword evidence="1" id="KW-0808">Transferase</keyword>
<name>A0A6M8HTL1_9PROT</name>
<dbReference type="SUPFAM" id="SSF53335">
    <property type="entry name" value="S-adenosyl-L-methionine-dependent methyltransferases"/>
    <property type="match status" value="1"/>
</dbReference>
<keyword evidence="2" id="KW-1185">Reference proteome</keyword>
<gene>
    <name evidence="1" type="ORF">HN018_17660</name>
</gene>
<dbReference type="GO" id="GO:0008757">
    <property type="term" value="F:S-adenosylmethionine-dependent methyltransferase activity"/>
    <property type="evidence" value="ECO:0007669"/>
    <property type="project" value="InterPro"/>
</dbReference>
<dbReference type="GO" id="GO:0032259">
    <property type="term" value="P:methylation"/>
    <property type="evidence" value="ECO:0007669"/>
    <property type="project" value="UniProtKB-KW"/>
</dbReference>
<sequence length="195" mass="20876">MSDKSWSGDVFDRLYAGNPDPWNFETSDYERAKYAETLGALDGRRFGQVLELGCSIGVMTAFLAERAERVIGVDIAEAALKRARTRCAAFEHVSFQRCSLPSEFPDVGAGSCDAVLVSELLYFLSPADNAELAASVLRILAPGGIVVLVNWTGETNTPCTGDQAAALFIGACEAAAMIVSLAARRDGYRLDRLGG</sequence>
<keyword evidence="1" id="KW-0489">Methyltransferase</keyword>
<dbReference type="GO" id="GO:0009312">
    <property type="term" value="P:oligosaccharide biosynthetic process"/>
    <property type="evidence" value="ECO:0007669"/>
    <property type="project" value="InterPro"/>
</dbReference>
<dbReference type="PANTHER" id="PTHR43861">
    <property type="entry name" value="TRANS-ACONITATE 2-METHYLTRANSFERASE-RELATED"/>
    <property type="match status" value="1"/>
</dbReference>
<dbReference type="PANTHER" id="PTHR43861:SF1">
    <property type="entry name" value="TRANS-ACONITATE 2-METHYLTRANSFERASE"/>
    <property type="match status" value="1"/>
</dbReference>
<protein>
    <submittedName>
        <fullName evidence="1">Methyltransferase domain-containing protein</fullName>
    </submittedName>
</protein>
<dbReference type="InterPro" id="IPR029063">
    <property type="entry name" value="SAM-dependent_MTases_sf"/>
</dbReference>
<dbReference type="RefSeq" id="WP_171835233.1">
    <property type="nucleotide sequence ID" value="NZ_CP053708.1"/>
</dbReference>
<organism evidence="1 2">
    <name type="scientific">Lichenicola cladoniae</name>
    <dbReference type="NCBI Taxonomy" id="1484109"/>
    <lineage>
        <taxon>Bacteria</taxon>
        <taxon>Pseudomonadati</taxon>
        <taxon>Pseudomonadota</taxon>
        <taxon>Alphaproteobacteria</taxon>
        <taxon>Acetobacterales</taxon>
        <taxon>Acetobacteraceae</taxon>
        <taxon>Lichenicola</taxon>
    </lineage>
</organism>
<evidence type="ECO:0000313" key="1">
    <source>
        <dbReference type="EMBL" id="QKE91616.1"/>
    </source>
</evidence>
<dbReference type="InterPro" id="IPR008715">
    <property type="entry name" value="SAM-MeTfrase_NodS-like"/>
</dbReference>